<dbReference type="InterPro" id="IPR036465">
    <property type="entry name" value="vWFA_dom_sf"/>
</dbReference>
<dbReference type="PANTHER" id="PTHR10579">
    <property type="entry name" value="CALCIUM-ACTIVATED CHLORIDE CHANNEL REGULATOR"/>
    <property type="match status" value="1"/>
</dbReference>
<feature type="domain" description="VWFA" evidence="2">
    <location>
        <begin position="33"/>
        <end position="229"/>
    </location>
</feature>
<dbReference type="STRING" id="1005928.SAMN04487859_116107"/>
<dbReference type="Pfam" id="PF13519">
    <property type="entry name" value="VWA_2"/>
    <property type="match status" value="1"/>
</dbReference>
<evidence type="ECO:0000313" key="3">
    <source>
        <dbReference type="EMBL" id="SFO12647.1"/>
    </source>
</evidence>
<feature type="signal peptide" evidence="1">
    <location>
        <begin position="1"/>
        <end position="26"/>
    </location>
</feature>
<protein>
    <submittedName>
        <fullName evidence="3">Ca-activated chloride channel family protein</fullName>
    </submittedName>
</protein>
<dbReference type="RefSeq" id="WP_245736398.1">
    <property type="nucleotide sequence ID" value="NZ_FOVP01000016.1"/>
</dbReference>
<dbReference type="PROSITE" id="PS50234">
    <property type="entry name" value="VWFA"/>
    <property type="match status" value="1"/>
</dbReference>
<dbReference type="CDD" id="cd00198">
    <property type="entry name" value="vWFA"/>
    <property type="match status" value="1"/>
</dbReference>
<feature type="chain" id="PRO_5011676525" evidence="1">
    <location>
        <begin position="27"/>
        <end position="247"/>
    </location>
</feature>
<sequence>MFARLIPLPFWAACLGLLPMAPVPYAATGCATDAMLVFDGSASMSEIGFDTQAATRITEARDAMRRAMPQIAPYRRIGLIAYGPGPGNACDNIELRFAPMPDAAAALVAEVEALRPGGLTPLAASVRAAAEVLEYREHPGLVVLVTDGNETCGGRPCALGRALAAEARDLTVHVIGFRVVVDFFSWDSPEAGSYTQGNTVAKCLADSTGGMYVSTETVDELAAALRETLGCPLIGWGTALTPARPKG</sequence>
<dbReference type="EMBL" id="FOVP01000016">
    <property type="protein sequence ID" value="SFO12647.1"/>
    <property type="molecule type" value="Genomic_DNA"/>
</dbReference>
<dbReference type="PROSITE" id="PS51257">
    <property type="entry name" value="PROKAR_LIPOPROTEIN"/>
    <property type="match status" value="1"/>
</dbReference>
<dbReference type="SMART" id="SM00327">
    <property type="entry name" value="VWA"/>
    <property type="match status" value="1"/>
</dbReference>
<dbReference type="Proteomes" id="UP000198599">
    <property type="component" value="Unassembled WGS sequence"/>
</dbReference>
<organism evidence="3 4">
    <name type="scientific">Roseovarius lutimaris</name>
    <dbReference type="NCBI Taxonomy" id="1005928"/>
    <lineage>
        <taxon>Bacteria</taxon>
        <taxon>Pseudomonadati</taxon>
        <taxon>Pseudomonadota</taxon>
        <taxon>Alphaproteobacteria</taxon>
        <taxon>Rhodobacterales</taxon>
        <taxon>Roseobacteraceae</taxon>
        <taxon>Roseovarius</taxon>
    </lineage>
</organism>
<evidence type="ECO:0000256" key="1">
    <source>
        <dbReference type="SAM" id="SignalP"/>
    </source>
</evidence>
<keyword evidence="1" id="KW-0732">Signal</keyword>
<dbReference type="InterPro" id="IPR002035">
    <property type="entry name" value="VWF_A"/>
</dbReference>
<dbReference type="PANTHER" id="PTHR10579:SF43">
    <property type="entry name" value="ZINC FINGER (C3HC4-TYPE RING FINGER) FAMILY PROTEIN"/>
    <property type="match status" value="1"/>
</dbReference>
<gene>
    <name evidence="3" type="ORF">SAMN04487859_116107</name>
</gene>
<dbReference type="AlphaFoldDB" id="A0A1I5EMA4"/>
<dbReference type="SUPFAM" id="SSF53300">
    <property type="entry name" value="vWA-like"/>
    <property type="match status" value="1"/>
</dbReference>
<dbReference type="InterPro" id="IPR051266">
    <property type="entry name" value="CLCR"/>
</dbReference>
<keyword evidence="4" id="KW-1185">Reference proteome</keyword>
<name>A0A1I5EMA4_9RHOB</name>
<accession>A0A1I5EMA4</accession>
<proteinExistence type="predicted"/>
<reference evidence="4" key="1">
    <citation type="submission" date="2016-10" db="EMBL/GenBank/DDBJ databases">
        <authorList>
            <person name="Varghese N."/>
            <person name="Submissions S."/>
        </authorList>
    </citation>
    <scope>NUCLEOTIDE SEQUENCE [LARGE SCALE GENOMIC DNA]</scope>
    <source>
        <strain evidence="4">DSM 28463</strain>
    </source>
</reference>
<evidence type="ECO:0000313" key="4">
    <source>
        <dbReference type="Proteomes" id="UP000198599"/>
    </source>
</evidence>
<evidence type="ECO:0000259" key="2">
    <source>
        <dbReference type="PROSITE" id="PS50234"/>
    </source>
</evidence>
<dbReference type="Gene3D" id="3.40.50.410">
    <property type="entry name" value="von Willebrand factor, type A domain"/>
    <property type="match status" value="1"/>
</dbReference>